<comment type="caution">
    <text evidence="5">The sequence shown here is derived from an EMBL/GenBank/DDBJ whole genome shotgun (WGS) entry which is preliminary data.</text>
</comment>
<organism evidence="5 6">
    <name type="scientific">Suillus discolor</name>
    <dbReference type="NCBI Taxonomy" id="1912936"/>
    <lineage>
        <taxon>Eukaryota</taxon>
        <taxon>Fungi</taxon>
        <taxon>Dikarya</taxon>
        <taxon>Basidiomycota</taxon>
        <taxon>Agaricomycotina</taxon>
        <taxon>Agaricomycetes</taxon>
        <taxon>Agaricomycetidae</taxon>
        <taxon>Boletales</taxon>
        <taxon>Suillineae</taxon>
        <taxon>Suillaceae</taxon>
        <taxon>Suillus</taxon>
    </lineage>
</organism>
<dbReference type="GO" id="GO:0005789">
    <property type="term" value="C:endoplasmic reticulum membrane"/>
    <property type="evidence" value="ECO:0007669"/>
    <property type="project" value="TreeGrafter"/>
</dbReference>
<keyword evidence="4" id="KW-0961">Cell wall biogenesis/degradation</keyword>
<dbReference type="GO" id="GO:0005886">
    <property type="term" value="C:plasma membrane"/>
    <property type="evidence" value="ECO:0007669"/>
    <property type="project" value="TreeGrafter"/>
</dbReference>
<comment type="subcellular location">
    <subcellularLocation>
        <location evidence="1">Membrane</location>
    </subcellularLocation>
</comment>
<evidence type="ECO:0000313" key="6">
    <source>
        <dbReference type="Proteomes" id="UP000823399"/>
    </source>
</evidence>
<keyword evidence="6" id="KW-1185">Reference proteome</keyword>
<reference evidence="5" key="1">
    <citation type="journal article" date="2020" name="New Phytol.">
        <title>Comparative genomics reveals dynamic genome evolution in host specialist ectomycorrhizal fungi.</title>
        <authorList>
            <person name="Lofgren L.A."/>
            <person name="Nguyen N.H."/>
            <person name="Vilgalys R."/>
            <person name="Ruytinx J."/>
            <person name="Liao H.L."/>
            <person name="Branco S."/>
            <person name="Kuo A."/>
            <person name="LaButti K."/>
            <person name="Lipzen A."/>
            <person name="Andreopoulos W."/>
            <person name="Pangilinan J."/>
            <person name="Riley R."/>
            <person name="Hundley H."/>
            <person name="Na H."/>
            <person name="Barry K."/>
            <person name="Grigoriev I.V."/>
            <person name="Stajich J.E."/>
            <person name="Kennedy P.G."/>
        </authorList>
    </citation>
    <scope>NUCLEOTIDE SEQUENCE</scope>
    <source>
        <strain evidence="5">FC423</strain>
    </source>
</reference>
<dbReference type="InterPro" id="IPR013320">
    <property type="entry name" value="ConA-like_dom_sf"/>
</dbReference>
<dbReference type="GO" id="GO:0031505">
    <property type="term" value="P:fungal-type cell wall organization"/>
    <property type="evidence" value="ECO:0007669"/>
    <property type="project" value="TreeGrafter"/>
</dbReference>
<keyword evidence="3" id="KW-0325">Glycoprotein</keyword>
<evidence type="ECO:0000256" key="3">
    <source>
        <dbReference type="ARBA" id="ARBA00023180"/>
    </source>
</evidence>
<dbReference type="OrthoDB" id="412647at2759"/>
<accession>A0A9P7JST7</accession>
<proteinExistence type="predicted"/>
<name>A0A9P7JST7_9AGAM</name>
<dbReference type="Pfam" id="PF03935">
    <property type="entry name" value="SKN1_KRE6_Sbg1"/>
    <property type="match status" value="1"/>
</dbReference>
<evidence type="ECO:0000256" key="2">
    <source>
        <dbReference type="ARBA" id="ARBA00023136"/>
    </source>
</evidence>
<dbReference type="Proteomes" id="UP000823399">
    <property type="component" value="Unassembled WGS sequence"/>
</dbReference>
<dbReference type="GeneID" id="64702110"/>
<dbReference type="SUPFAM" id="SSF49899">
    <property type="entry name" value="Concanavalin A-like lectins/glucanases"/>
    <property type="match status" value="1"/>
</dbReference>
<dbReference type="AlphaFoldDB" id="A0A9P7JST7"/>
<gene>
    <name evidence="5" type="ORF">F5147DRAFT_746496</name>
</gene>
<evidence type="ECO:0000313" key="5">
    <source>
        <dbReference type="EMBL" id="KAG2105113.1"/>
    </source>
</evidence>
<dbReference type="RefSeq" id="XP_041291163.1">
    <property type="nucleotide sequence ID" value="XM_041439851.1"/>
</dbReference>
<dbReference type="EMBL" id="JABBWM010000039">
    <property type="protein sequence ID" value="KAG2105113.1"/>
    <property type="molecule type" value="Genomic_DNA"/>
</dbReference>
<dbReference type="GO" id="GO:0006078">
    <property type="term" value="P:(1-&gt;6)-beta-D-glucan biosynthetic process"/>
    <property type="evidence" value="ECO:0007669"/>
    <property type="project" value="TreeGrafter"/>
</dbReference>
<dbReference type="PANTHER" id="PTHR31361:SF1">
    <property type="entry name" value="BETA-GLUCAN SYNTHESIS-ASSOCIATED PROTEIN KRE6-RELATED"/>
    <property type="match status" value="1"/>
</dbReference>
<evidence type="ECO:0000256" key="1">
    <source>
        <dbReference type="ARBA" id="ARBA00004370"/>
    </source>
</evidence>
<dbReference type="InterPro" id="IPR005629">
    <property type="entry name" value="Skn1/Kre6/Sbg1"/>
</dbReference>
<sequence>MSGITTLGALIAIPHIPENLGLIDTDTPSNVFTKPSWNGGPDLQLVFSDEFNTPGTTFWPGDDPYWEAQTNNLEWYDPEAITTRDAHNLNYQGGENKFCFTGGYIEASVSLPGVNNVVRLWSAIWTLGDLGRAGYGASLEAMWPYTYNACVVGTAPNQTFNGLPLAATQGRVLSFLPGQRLSRCTCKGKSHPGPLHSDGTFVGRAAPDVDMFEAQITGVPLTGQVSQSAQWAPFNAGCIWLNTSSNEIIPNPSATVLNTYQQATSGVTTTNQDRYEGETGCFLVYDFEYVPGFENAYITWIANNEVAWTLNVAGMGPDPTVNVSARPIPQEPMYIIMNLAYTNPNLTTWKNDCNQPFLQELILRPHIIRTRNKTIHTPANFDGSLQVRGIPMPGKNERLLRTRPLSTRISQQISSTSVLFVVSELPMLRMWVPNAYVWVAMYPVKSASV</sequence>
<evidence type="ECO:0000256" key="4">
    <source>
        <dbReference type="ARBA" id="ARBA00023316"/>
    </source>
</evidence>
<dbReference type="Gene3D" id="2.60.120.200">
    <property type="match status" value="2"/>
</dbReference>
<dbReference type="PANTHER" id="PTHR31361">
    <property type="entry name" value="BETA-GLUCAN SYNTHESIS-ASSOCIATED PROTEIN KRE6-RELATED"/>
    <property type="match status" value="1"/>
</dbReference>
<keyword evidence="2" id="KW-0472">Membrane</keyword>
<protein>
    <submittedName>
        <fullName evidence="5">Beta-glucan synthesis-associated protein-domain-containing protein</fullName>
    </submittedName>
</protein>
<dbReference type="GO" id="GO:0015926">
    <property type="term" value="F:glucosidase activity"/>
    <property type="evidence" value="ECO:0007669"/>
    <property type="project" value="TreeGrafter"/>
</dbReference>